<evidence type="ECO:0000313" key="2">
    <source>
        <dbReference type="EMBL" id="KAF0325199.1"/>
    </source>
</evidence>
<gene>
    <name evidence="2" type="ORF">GQ607_007526</name>
</gene>
<protein>
    <submittedName>
        <fullName evidence="2">Uncharacterized protein</fullName>
    </submittedName>
</protein>
<reference evidence="2 3" key="1">
    <citation type="submission" date="2019-12" db="EMBL/GenBank/DDBJ databases">
        <title>A genome sequence resource for the geographically widespread anthracnose pathogen Colletotrichum asianum.</title>
        <authorList>
            <person name="Meng Y."/>
        </authorList>
    </citation>
    <scope>NUCLEOTIDE SEQUENCE [LARGE SCALE GENOMIC DNA]</scope>
    <source>
        <strain evidence="2 3">ICMP 18580</strain>
    </source>
</reference>
<comment type="caution">
    <text evidence="2">The sequence shown here is derived from an EMBL/GenBank/DDBJ whole genome shotgun (WGS) entry which is preliminary data.</text>
</comment>
<name>A0A8H3WE39_9PEZI</name>
<dbReference type="Proteomes" id="UP000434172">
    <property type="component" value="Unassembled WGS sequence"/>
</dbReference>
<organism evidence="2 3">
    <name type="scientific">Colletotrichum asianum</name>
    <dbReference type="NCBI Taxonomy" id="702518"/>
    <lineage>
        <taxon>Eukaryota</taxon>
        <taxon>Fungi</taxon>
        <taxon>Dikarya</taxon>
        <taxon>Ascomycota</taxon>
        <taxon>Pezizomycotina</taxon>
        <taxon>Sordariomycetes</taxon>
        <taxon>Hypocreomycetidae</taxon>
        <taxon>Glomerellales</taxon>
        <taxon>Glomerellaceae</taxon>
        <taxon>Colletotrichum</taxon>
        <taxon>Colletotrichum gloeosporioides species complex</taxon>
    </lineage>
</organism>
<accession>A0A8H3WE39</accession>
<dbReference type="EMBL" id="WOWK01000038">
    <property type="protein sequence ID" value="KAF0325199.1"/>
    <property type="molecule type" value="Genomic_DNA"/>
</dbReference>
<evidence type="ECO:0000313" key="3">
    <source>
        <dbReference type="Proteomes" id="UP000434172"/>
    </source>
</evidence>
<sequence>MRPPPSIPGRRSRRQPATWKRSRSLFHCQGKRPPFRWAVQRGRRQGRGRGRWESKRWWWRGEQGRRRKRGSPRGSETALLGGSMLGPREMPGSVACWATVPG</sequence>
<proteinExistence type="predicted"/>
<feature type="compositionally biased region" description="Basic residues" evidence="1">
    <location>
        <begin position="10"/>
        <end position="22"/>
    </location>
</feature>
<feature type="region of interest" description="Disordered" evidence="1">
    <location>
        <begin position="1"/>
        <end position="22"/>
    </location>
</feature>
<feature type="region of interest" description="Disordered" evidence="1">
    <location>
        <begin position="62"/>
        <end position="86"/>
    </location>
</feature>
<keyword evidence="3" id="KW-1185">Reference proteome</keyword>
<dbReference type="AlphaFoldDB" id="A0A8H3WE39"/>
<evidence type="ECO:0000256" key="1">
    <source>
        <dbReference type="SAM" id="MobiDB-lite"/>
    </source>
</evidence>